<comment type="caution">
    <text evidence="2">The sequence shown here is derived from an EMBL/GenBank/DDBJ whole genome shotgun (WGS) entry which is preliminary data.</text>
</comment>
<dbReference type="AlphaFoldDB" id="A0A1S2V9M9"/>
<dbReference type="InterPro" id="IPR007492">
    <property type="entry name" value="LytTR_DNA-bd_dom"/>
</dbReference>
<accession>A0A1S2V9M9</accession>
<feature type="domain" description="HTH LytTR-type" evidence="1">
    <location>
        <begin position="1"/>
        <end position="68"/>
    </location>
</feature>
<keyword evidence="3" id="KW-1185">Reference proteome</keyword>
<reference evidence="2 3" key="1">
    <citation type="submission" date="2016-10" db="EMBL/GenBank/DDBJ databases">
        <title>Arsenicibacter rosenii gen. nov., sp. nov., an efficient arsenic-methylating bacterium isolated from an arsenic-contaminated paddy soil.</title>
        <authorList>
            <person name="Huang K."/>
        </authorList>
    </citation>
    <scope>NUCLEOTIDE SEQUENCE [LARGE SCALE GENOMIC DNA]</scope>
    <source>
        <strain evidence="2 3">SM-1</strain>
    </source>
</reference>
<proteinExistence type="predicted"/>
<evidence type="ECO:0000313" key="3">
    <source>
        <dbReference type="Proteomes" id="UP000181790"/>
    </source>
</evidence>
<evidence type="ECO:0000259" key="1">
    <source>
        <dbReference type="PROSITE" id="PS50930"/>
    </source>
</evidence>
<sequence length="72" mass="8428">MLICRTLKEVEQALEPNGFVRVHHSHLINPAYIRKIVRQDGGYVQMGDSARVPVTRPKRDWLIERFATIDRE</sequence>
<dbReference type="PROSITE" id="PS50930">
    <property type="entry name" value="HTH_LYTTR"/>
    <property type="match status" value="1"/>
</dbReference>
<gene>
    <name evidence="2" type="ORF">BLX24_31075</name>
</gene>
<organism evidence="2 3">
    <name type="scientific">Arsenicibacter rosenii</name>
    <dbReference type="NCBI Taxonomy" id="1750698"/>
    <lineage>
        <taxon>Bacteria</taxon>
        <taxon>Pseudomonadati</taxon>
        <taxon>Bacteroidota</taxon>
        <taxon>Cytophagia</taxon>
        <taxon>Cytophagales</taxon>
        <taxon>Spirosomataceae</taxon>
        <taxon>Arsenicibacter</taxon>
    </lineage>
</organism>
<dbReference type="Gene3D" id="2.40.50.1020">
    <property type="entry name" value="LytTr DNA-binding domain"/>
    <property type="match status" value="1"/>
</dbReference>
<dbReference type="EMBL" id="MORL01000249">
    <property type="protein sequence ID" value="OIN55423.1"/>
    <property type="molecule type" value="Genomic_DNA"/>
</dbReference>
<dbReference type="Pfam" id="PF04397">
    <property type="entry name" value="LytTR"/>
    <property type="match status" value="1"/>
</dbReference>
<name>A0A1S2V9M9_9BACT</name>
<protein>
    <recommendedName>
        <fullName evidence="1">HTH LytTR-type domain-containing protein</fullName>
    </recommendedName>
</protein>
<dbReference type="Proteomes" id="UP000181790">
    <property type="component" value="Unassembled WGS sequence"/>
</dbReference>
<evidence type="ECO:0000313" key="2">
    <source>
        <dbReference type="EMBL" id="OIN55423.1"/>
    </source>
</evidence>
<dbReference type="GO" id="GO:0003677">
    <property type="term" value="F:DNA binding"/>
    <property type="evidence" value="ECO:0007669"/>
    <property type="project" value="InterPro"/>
</dbReference>